<keyword evidence="2" id="KW-1185">Reference proteome</keyword>
<gene>
    <name evidence="1" type="ORF">Gohar_003422</name>
</gene>
<dbReference type="AlphaFoldDB" id="A0A7J9HNY3"/>
<dbReference type="EMBL" id="JABFAD010000010">
    <property type="protein sequence ID" value="MBA0811537.1"/>
    <property type="molecule type" value="Genomic_DNA"/>
</dbReference>
<proteinExistence type="predicted"/>
<accession>A0A7J9HNY3</accession>
<reference evidence="1 2" key="1">
    <citation type="journal article" date="2019" name="Genome Biol. Evol.">
        <title>Insights into the evolution of the New World diploid cottons (Gossypium, subgenus Houzingenia) based on genome sequencing.</title>
        <authorList>
            <person name="Grover C.E."/>
            <person name="Arick M.A. 2nd"/>
            <person name="Thrash A."/>
            <person name="Conover J.L."/>
            <person name="Sanders W.S."/>
            <person name="Peterson D.G."/>
            <person name="Frelichowski J.E."/>
            <person name="Scheffler J.A."/>
            <person name="Scheffler B.E."/>
            <person name="Wendel J.F."/>
        </authorList>
    </citation>
    <scope>NUCLEOTIDE SEQUENCE [LARGE SCALE GENOMIC DNA]</scope>
    <source>
        <strain evidence="1">0</strain>
        <tissue evidence="1">Leaf</tissue>
    </source>
</reference>
<organism evidence="1 2">
    <name type="scientific">Gossypium harknessii</name>
    <dbReference type="NCBI Taxonomy" id="34285"/>
    <lineage>
        <taxon>Eukaryota</taxon>
        <taxon>Viridiplantae</taxon>
        <taxon>Streptophyta</taxon>
        <taxon>Embryophyta</taxon>
        <taxon>Tracheophyta</taxon>
        <taxon>Spermatophyta</taxon>
        <taxon>Magnoliopsida</taxon>
        <taxon>eudicotyledons</taxon>
        <taxon>Gunneridae</taxon>
        <taxon>Pentapetalae</taxon>
        <taxon>rosids</taxon>
        <taxon>malvids</taxon>
        <taxon>Malvales</taxon>
        <taxon>Malvaceae</taxon>
        <taxon>Malvoideae</taxon>
        <taxon>Gossypium</taxon>
    </lineage>
</organism>
<evidence type="ECO:0000313" key="2">
    <source>
        <dbReference type="Proteomes" id="UP000593560"/>
    </source>
</evidence>
<dbReference type="OrthoDB" id="1582237at2759"/>
<dbReference type="Proteomes" id="UP000593560">
    <property type="component" value="Unassembled WGS sequence"/>
</dbReference>
<protein>
    <recommendedName>
        <fullName evidence="3">Disease resistance protein</fullName>
    </recommendedName>
</protein>
<feature type="non-terminal residue" evidence="1">
    <location>
        <position position="1"/>
    </location>
</feature>
<comment type="caution">
    <text evidence="1">The sequence shown here is derived from an EMBL/GenBank/DDBJ whole genome shotgun (WGS) entry which is preliminary data.</text>
</comment>
<evidence type="ECO:0000313" key="1">
    <source>
        <dbReference type="EMBL" id="MBA0811537.1"/>
    </source>
</evidence>
<evidence type="ECO:0008006" key="3">
    <source>
        <dbReference type="Google" id="ProtNLM"/>
    </source>
</evidence>
<sequence length="166" mass="19008">LQKLSPNTNYTSTFHTLSHVVIRGYNKLVDRTWLILAPNLCHISIFGCAKLEEILSERKLGEITNVVGIPYLKPFLKLKTLALGYLPELKSIYWDALPFPGLKIISLKSISLLGDCLKLNKLPFNLDSTKGNHITILGSKDWWATVEWENEATRDTFLRSFRYFPK</sequence>
<name>A0A7J9HNY3_9ROSI</name>